<dbReference type="InterPro" id="IPR006957">
    <property type="entry name" value="EIN3"/>
</dbReference>
<evidence type="ECO:0000256" key="5">
    <source>
        <dbReference type="SAM" id="MobiDB-lite"/>
    </source>
</evidence>
<dbReference type="RefSeq" id="XP_044409865.1">
    <property type="nucleotide sequence ID" value="XM_044553930.1"/>
</dbReference>
<evidence type="ECO:0000256" key="3">
    <source>
        <dbReference type="ARBA" id="ARBA00022745"/>
    </source>
</evidence>
<dbReference type="Gramene" id="TraesCS6B03G1066800.1">
    <property type="protein sequence ID" value="TraesCS6B03G1066800.1.CDS1"/>
    <property type="gene ID" value="TraesCS6B03G1066800"/>
</dbReference>
<comment type="subcellular location">
    <subcellularLocation>
        <location evidence="1">Nucleus</location>
    </subcellularLocation>
</comment>
<dbReference type="GO" id="GO:0009873">
    <property type="term" value="P:ethylene-activated signaling pathway"/>
    <property type="evidence" value="ECO:0007669"/>
    <property type="project" value="UniProtKB-KW"/>
</dbReference>
<dbReference type="Gramene" id="TraesCS6B02G376700.1">
    <property type="protein sequence ID" value="TraesCS6B02G376700.1.cds1"/>
    <property type="gene ID" value="TraesCS6B02G376700"/>
</dbReference>
<protein>
    <recommendedName>
        <fullName evidence="6">Ethylene insensitive 3-like DNA-binding domain-containing protein</fullName>
    </recommendedName>
</protein>
<dbReference type="InterPro" id="IPR023278">
    <property type="entry name" value="Ethylene_insens-like_DNA-bd"/>
</dbReference>
<dbReference type="Pfam" id="PF04873">
    <property type="entry name" value="EIN3_DNA-bd"/>
    <property type="match status" value="1"/>
</dbReference>
<dbReference type="SUPFAM" id="SSF116768">
    <property type="entry name" value="DNA-binding domain of EIN3-like"/>
    <property type="match status" value="1"/>
</dbReference>
<dbReference type="OMA" id="MQACNAR"/>
<reference evidence="7" key="1">
    <citation type="submission" date="2018-08" db="EMBL/GenBank/DDBJ databases">
        <authorList>
            <person name="Rossello M."/>
        </authorList>
    </citation>
    <scope>NUCLEOTIDE SEQUENCE [LARGE SCALE GENOMIC DNA]</scope>
    <source>
        <strain evidence="7">cv. Chinese Spring</strain>
    </source>
</reference>
<dbReference type="GO" id="GO:0003700">
    <property type="term" value="F:DNA-binding transcription factor activity"/>
    <property type="evidence" value="ECO:0000318"/>
    <property type="project" value="GO_Central"/>
</dbReference>
<dbReference type="PANTHER" id="PTHR33305:SF54">
    <property type="entry name" value="ETHYLENE INSENSITIVE 3-LIKE DNA-BINDING DOMAIN-CONTAINING PROTEIN"/>
    <property type="match status" value="1"/>
</dbReference>
<dbReference type="OrthoDB" id="2017676at2759"/>
<dbReference type="GeneID" id="123134750"/>
<evidence type="ECO:0000256" key="1">
    <source>
        <dbReference type="ARBA" id="ARBA00004123"/>
    </source>
</evidence>
<dbReference type="PANTHER" id="PTHR33305">
    <property type="entry name" value="ETHYLENE INSENSITIVE 3-LIKE 2 PROTEIN"/>
    <property type="match status" value="1"/>
</dbReference>
<dbReference type="SMR" id="A0A3B6PTD7"/>
<feature type="region of interest" description="Disordered" evidence="5">
    <location>
        <begin position="88"/>
        <end position="112"/>
    </location>
</feature>
<dbReference type="Gene3D" id="1.10.3180.10">
    <property type="entry name" value="DNA-binding domain of EIN3-like"/>
    <property type="match status" value="2"/>
</dbReference>
<dbReference type="GO" id="GO:0005634">
    <property type="term" value="C:nucleus"/>
    <property type="evidence" value="ECO:0007669"/>
    <property type="project" value="UniProtKB-SubCell"/>
</dbReference>
<keyword evidence="8" id="KW-1185">Reference proteome</keyword>
<feature type="domain" description="Ethylene insensitive 3-like DNA-binding" evidence="6">
    <location>
        <begin position="71"/>
        <end position="320"/>
    </location>
</feature>
<dbReference type="FunFam" id="1.10.3180.10:FF:000001">
    <property type="entry name" value="Ethylene insensitive 3-like 1"/>
    <property type="match status" value="1"/>
</dbReference>
<dbReference type="AlphaFoldDB" id="A0A3B6PTD7"/>
<evidence type="ECO:0000313" key="7">
    <source>
        <dbReference type="EnsemblPlants" id="TraesCS6B02G376700.1.cds1"/>
    </source>
</evidence>
<sequence>MIDRSPPSSETKQTCYLCSPFPMEHVGVHGGGDAAFLRGLEALEVDVEQQEEIIDFEAEPPGSSESVEISDLRKRMWKDQMRLMKLEGRAGARSGAPAGRQEDREEDGPEARCRRKAMLRAQDGVLRYMMKMMQACNARGFVYGVIDEAGEPTSGSSDSLRGWWKDKVVFDRTGPKALITGSSAADGSSSPLGLASYLHRLQGIQDNTLGSVLSALLQHCEPPQRNFPLERGLAPPWWPTGKEPWWGTQGETQAHQGAPPYRKPHDLKKAWKVSLLSAVIKHMSPRFDQMRRLVWQSKRLQHRMSAKESDTWSKVLRQEEALSDRLKSSLRITPLDDDYDGEGLEDGPEDVARGPHDKRKCEDALSGSSGGKWPRPRGGSRDLAAMVPGLVEESQSPINELMELYYSCLQGRDGEEKHDVAVVPPGVPGGANDVAQQFLLDVIGSCPEVDHVLRLMEE</sequence>
<dbReference type="GO" id="GO:0003677">
    <property type="term" value="F:DNA binding"/>
    <property type="evidence" value="ECO:0000318"/>
    <property type="project" value="GO_Central"/>
</dbReference>
<feature type="compositionally biased region" description="Acidic residues" evidence="5">
    <location>
        <begin position="335"/>
        <end position="349"/>
    </location>
</feature>
<dbReference type="PaxDb" id="4565-Traes_6BL_2B66F4F31.1"/>
<reference evidence="7" key="2">
    <citation type="submission" date="2018-10" db="UniProtKB">
        <authorList>
            <consortium name="EnsemblPlants"/>
        </authorList>
    </citation>
    <scope>IDENTIFICATION</scope>
</reference>
<evidence type="ECO:0000256" key="2">
    <source>
        <dbReference type="ARBA" id="ARBA00009416"/>
    </source>
</evidence>
<keyword evidence="4" id="KW-0539">Nucleus</keyword>
<dbReference type="InterPro" id="IPR047091">
    <property type="entry name" value="EIN3-like_DNA-bd"/>
</dbReference>
<organism evidence="7">
    <name type="scientific">Triticum aestivum</name>
    <name type="common">Wheat</name>
    <dbReference type="NCBI Taxonomy" id="4565"/>
    <lineage>
        <taxon>Eukaryota</taxon>
        <taxon>Viridiplantae</taxon>
        <taxon>Streptophyta</taxon>
        <taxon>Embryophyta</taxon>
        <taxon>Tracheophyta</taxon>
        <taxon>Spermatophyta</taxon>
        <taxon>Magnoliopsida</taxon>
        <taxon>Liliopsida</taxon>
        <taxon>Poales</taxon>
        <taxon>Poaceae</taxon>
        <taxon>BOP clade</taxon>
        <taxon>Pooideae</taxon>
        <taxon>Triticodae</taxon>
        <taxon>Triticeae</taxon>
        <taxon>Triticinae</taxon>
        <taxon>Triticum</taxon>
    </lineage>
</organism>
<dbReference type="Proteomes" id="UP000019116">
    <property type="component" value="Chromosome 6B"/>
</dbReference>
<proteinExistence type="inferred from homology"/>
<feature type="region of interest" description="Disordered" evidence="5">
    <location>
        <begin position="333"/>
        <end position="380"/>
    </location>
</feature>
<accession>A0A3B6PTD7</accession>
<evidence type="ECO:0000256" key="4">
    <source>
        <dbReference type="ARBA" id="ARBA00023242"/>
    </source>
</evidence>
<name>A0A3B6PTD7_WHEAT</name>
<feature type="compositionally biased region" description="Basic and acidic residues" evidence="5">
    <location>
        <begin position="350"/>
        <end position="363"/>
    </location>
</feature>
<gene>
    <name evidence="7" type="primary">LOC123134750</name>
</gene>
<dbReference type="STRING" id="4565.A0A3B6PTD7"/>
<dbReference type="EnsemblPlants" id="TraesCS6B02G376700.1">
    <property type="protein sequence ID" value="TraesCS6B02G376700.1.cds1"/>
    <property type="gene ID" value="TraesCS6B02G376700"/>
</dbReference>
<evidence type="ECO:0000259" key="6">
    <source>
        <dbReference type="Pfam" id="PF04873"/>
    </source>
</evidence>
<keyword evidence="3" id="KW-0936">Ethylene signaling pathway</keyword>
<evidence type="ECO:0000313" key="8">
    <source>
        <dbReference type="Proteomes" id="UP000019116"/>
    </source>
</evidence>
<comment type="similarity">
    <text evidence="2">Belongs to the EIN3 family.</text>
</comment>